<evidence type="ECO:0008006" key="4">
    <source>
        <dbReference type="Google" id="ProtNLM"/>
    </source>
</evidence>
<dbReference type="RefSeq" id="WP_147871648.1">
    <property type="nucleotide sequence ID" value="NZ_CP036264.1"/>
</dbReference>
<dbReference type="Proteomes" id="UP000321353">
    <property type="component" value="Chromosome"/>
</dbReference>
<feature type="region of interest" description="Disordered" evidence="1">
    <location>
        <begin position="1"/>
        <end position="44"/>
    </location>
</feature>
<keyword evidence="3" id="KW-1185">Reference proteome</keyword>
<evidence type="ECO:0000313" key="3">
    <source>
        <dbReference type="Proteomes" id="UP000321353"/>
    </source>
</evidence>
<dbReference type="KEGG" id="smam:Mal15_68760"/>
<proteinExistence type="predicted"/>
<name>A0A5B9MS42_9BACT</name>
<reference evidence="2 3" key="1">
    <citation type="submission" date="2019-02" db="EMBL/GenBank/DDBJ databases">
        <title>Planctomycetal bacteria perform biofilm scaping via a novel small molecule.</title>
        <authorList>
            <person name="Jeske O."/>
            <person name="Boedeker C."/>
            <person name="Wiegand S."/>
            <person name="Breitling P."/>
            <person name="Kallscheuer N."/>
            <person name="Jogler M."/>
            <person name="Rohde M."/>
            <person name="Petersen J."/>
            <person name="Medema M.H."/>
            <person name="Surup F."/>
            <person name="Jogler C."/>
        </authorList>
    </citation>
    <scope>NUCLEOTIDE SEQUENCE [LARGE SCALE GENOMIC DNA]</scope>
    <source>
        <strain evidence="2 3">Mal15</strain>
    </source>
</reference>
<accession>A0A5B9MS42</accession>
<protein>
    <recommendedName>
        <fullName evidence="4">DUF883 domain-containing protein</fullName>
    </recommendedName>
</protein>
<gene>
    <name evidence="2" type="ORF">Mal15_68760</name>
</gene>
<organism evidence="2 3">
    <name type="scientific">Stieleria maiorica</name>
    <dbReference type="NCBI Taxonomy" id="2795974"/>
    <lineage>
        <taxon>Bacteria</taxon>
        <taxon>Pseudomonadati</taxon>
        <taxon>Planctomycetota</taxon>
        <taxon>Planctomycetia</taxon>
        <taxon>Pirellulales</taxon>
        <taxon>Pirellulaceae</taxon>
        <taxon>Stieleria</taxon>
    </lineage>
</organism>
<dbReference type="EMBL" id="CP036264">
    <property type="protein sequence ID" value="QEG02755.1"/>
    <property type="molecule type" value="Genomic_DNA"/>
</dbReference>
<sequence>MSDKTTSRSATSDAASTDSSNHSSHDNGGVSNQARQTAHRVAAGAMEIGQDAAQHYVREPAKDLFSLAKDYAKDHPDVAACWAFGLGVIVGWKLKP</sequence>
<evidence type="ECO:0000256" key="1">
    <source>
        <dbReference type="SAM" id="MobiDB-lite"/>
    </source>
</evidence>
<dbReference type="AlphaFoldDB" id="A0A5B9MS42"/>
<evidence type="ECO:0000313" key="2">
    <source>
        <dbReference type="EMBL" id="QEG02755.1"/>
    </source>
</evidence>
<feature type="compositionally biased region" description="Low complexity" evidence="1">
    <location>
        <begin position="7"/>
        <end position="22"/>
    </location>
</feature>